<feature type="chain" id="PRO_5022748014" description="Secreted protein" evidence="1">
    <location>
        <begin position="24"/>
        <end position="66"/>
    </location>
</feature>
<keyword evidence="3" id="KW-1185">Reference proteome</keyword>
<gene>
    <name evidence="2" type="ORF">PGT21_008490</name>
</gene>
<dbReference type="AlphaFoldDB" id="A0A5B0QAB1"/>
<dbReference type="Proteomes" id="UP000324748">
    <property type="component" value="Unassembled WGS sequence"/>
</dbReference>
<evidence type="ECO:0008006" key="4">
    <source>
        <dbReference type="Google" id="ProtNLM"/>
    </source>
</evidence>
<keyword evidence="1" id="KW-0732">Signal</keyword>
<dbReference type="EMBL" id="VSWC01000027">
    <property type="protein sequence ID" value="KAA1110055.1"/>
    <property type="molecule type" value="Genomic_DNA"/>
</dbReference>
<comment type="caution">
    <text evidence="2">The sequence shown here is derived from an EMBL/GenBank/DDBJ whole genome shotgun (WGS) entry which is preliminary data.</text>
</comment>
<evidence type="ECO:0000313" key="3">
    <source>
        <dbReference type="Proteomes" id="UP000324748"/>
    </source>
</evidence>
<protein>
    <recommendedName>
        <fullName evidence="4">Secreted protein</fullName>
    </recommendedName>
</protein>
<evidence type="ECO:0000256" key="1">
    <source>
        <dbReference type="SAM" id="SignalP"/>
    </source>
</evidence>
<proteinExistence type="predicted"/>
<name>A0A5B0QAB1_PUCGR</name>
<feature type="signal peptide" evidence="1">
    <location>
        <begin position="1"/>
        <end position="23"/>
    </location>
</feature>
<organism evidence="2 3">
    <name type="scientific">Puccinia graminis f. sp. tritici</name>
    <dbReference type="NCBI Taxonomy" id="56615"/>
    <lineage>
        <taxon>Eukaryota</taxon>
        <taxon>Fungi</taxon>
        <taxon>Dikarya</taxon>
        <taxon>Basidiomycota</taxon>
        <taxon>Pucciniomycotina</taxon>
        <taxon>Pucciniomycetes</taxon>
        <taxon>Pucciniales</taxon>
        <taxon>Pucciniaceae</taxon>
        <taxon>Puccinia</taxon>
    </lineage>
</organism>
<sequence length="66" mass="7044">MIWSFINTSVLCLVSSFVGVASPTQDDCSSSCLSEPAKATHVVPHYDDEVHARLGTCMALTEAENA</sequence>
<accession>A0A5B0QAB1</accession>
<evidence type="ECO:0000313" key="2">
    <source>
        <dbReference type="EMBL" id="KAA1110055.1"/>
    </source>
</evidence>
<reference evidence="2 3" key="1">
    <citation type="submission" date="2019-05" db="EMBL/GenBank/DDBJ databases">
        <title>Emergence of the Ug99 lineage of the wheat stem rust pathogen through somatic hybridization.</title>
        <authorList>
            <person name="Li F."/>
            <person name="Upadhyaya N.M."/>
            <person name="Sperschneider J."/>
            <person name="Matny O."/>
            <person name="Nguyen-Phuc H."/>
            <person name="Mago R."/>
            <person name="Raley C."/>
            <person name="Miller M.E."/>
            <person name="Silverstein K.A.T."/>
            <person name="Henningsen E."/>
            <person name="Hirsch C.D."/>
            <person name="Visser B."/>
            <person name="Pretorius Z.A."/>
            <person name="Steffenson B.J."/>
            <person name="Schwessinger B."/>
            <person name="Dodds P.N."/>
            <person name="Figueroa M."/>
        </authorList>
    </citation>
    <scope>NUCLEOTIDE SEQUENCE [LARGE SCALE GENOMIC DNA]</scope>
    <source>
        <strain evidence="2">21-0</strain>
    </source>
</reference>